<sequence>MITIRLRELLLTITILPIMVQPAVAHSLYFGNQGEDIPLLFGHPEEGEESVIPYAPASVKELTAYDLTKAVVPIEIKNFSNGISIIPNKDVAALSAFVDRGFYVVTPDNQYLNISKKEATTEYTQAFRSFNYPKSLYSWSDAIKEPLGLQLEIVPLENPFKVATGENLEVQVLFDGAPIKDVLVEYLGQSIEDVNKDGIFSIPWTQEGLKTIEASYSIPLKNDPDTDELSYSASLGVQSVPEPENWFGLGAFAFLAILARSGFYRTSRRVLMRK</sequence>
<organism evidence="2 3">
    <name type="scientific">Nostoc flagelliforme FACHB-838</name>
    <dbReference type="NCBI Taxonomy" id="2692904"/>
    <lineage>
        <taxon>Bacteria</taxon>
        <taxon>Bacillati</taxon>
        <taxon>Cyanobacteriota</taxon>
        <taxon>Cyanophyceae</taxon>
        <taxon>Nostocales</taxon>
        <taxon>Nostocaceae</taxon>
        <taxon>Nostoc</taxon>
    </lineage>
</organism>
<keyword evidence="1" id="KW-1133">Transmembrane helix</keyword>
<proteinExistence type="predicted"/>
<keyword evidence="1" id="KW-0812">Transmembrane</keyword>
<dbReference type="Pfam" id="PF10670">
    <property type="entry name" value="DUF4198"/>
    <property type="match status" value="1"/>
</dbReference>
<keyword evidence="1" id="KW-0472">Membrane</keyword>
<evidence type="ECO:0000313" key="3">
    <source>
        <dbReference type="Proteomes" id="UP000623440"/>
    </source>
</evidence>
<dbReference type="EMBL" id="JACJSI010000016">
    <property type="protein sequence ID" value="MBD2530061.1"/>
    <property type="molecule type" value="Genomic_DNA"/>
</dbReference>
<reference evidence="2 3" key="1">
    <citation type="journal article" date="2020" name="ISME J.">
        <title>Comparative genomics reveals insights into cyanobacterial evolution and habitat adaptation.</title>
        <authorList>
            <person name="Chen M.Y."/>
            <person name="Teng W.K."/>
            <person name="Zhao L."/>
            <person name="Hu C.X."/>
            <person name="Zhou Y.K."/>
            <person name="Han B.P."/>
            <person name="Song L.R."/>
            <person name="Shu W.S."/>
        </authorList>
    </citation>
    <scope>NUCLEOTIDE SEQUENCE [LARGE SCALE GENOMIC DNA]</scope>
    <source>
        <strain evidence="2 3">FACHB-838</strain>
    </source>
</reference>
<comment type="caution">
    <text evidence="2">The sequence shown here is derived from an EMBL/GenBank/DDBJ whole genome shotgun (WGS) entry which is preliminary data.</text>
</comment>
<dbReference type="Proteomes" id="UP000623440">
    <property type="component" value="Unassembled WGS sequence"/>
</dbReference>
<keyword evidence="3" id="KW-1185">Reference proteome</keyword>
<gene>
    <name evidence="2" type="ORF">H6G97_10965</name>
</gene>
<name>A0ABR8DKV0_9NOSO</name>
<evidence type="ECO:0000313" key="2">
    <source>
        <dbReference type="EMBL" id="MBD2530061.1"/>
    </source>
</evidence>
<accession>A0ABR8DKV0</accession>
<feature type="transmembrane region" description="Helical" evidence="1">
    <location>
        <begin position="246"/>
        <end position="264"/>
    </location>
</feature>
<protein>
    <submittedName>
        <fullName evidence="2">DUF4198 domain-containing protein</fullName>
    </submittedName>
</protein>
<dbReference type="InterPro" id="IPR019613">
    <property type="entry name" value="DUF4198"/>
</dbReference>
<evidence type="ECO:0000256" key="1">
    <source>
        <dbReference type="SAM" id="Phobius"/>
    </source>
</evidence>